<dbReference type="AlphaFoldDB" id="A0A2H1VDZ5"/>
<evidence type="ECO:0000256" key="1">
    <source>
        <dbReference type="SAM" id="MobiDB-lite"/>
    </source>
</evidence>
<dbReference type="EMBL" id="ODYU01002041">
    <property type="protein sequence ID" value="SOQ39049.1"/>
    <property type="molecule type" value="Genomic_DNA"/>
</dbReference>
<feature type="region of interest" description="Disordered" evidence="1">
    <location>
        <begin position="46"/>
        <end position="77"/>
    </location>
</feature>
<feature type="compositionally biased region" description="Polar residues" evidence="1">
    <location>
        <begin position="47"/>
        <end position="71"/>
    </location>
</feature>
<sequence length="91" mass="10308">MDETNCLCTSCDVTRLSSVSWVRLQTYKFTYISHPDSKQQFVDHTKSFSVRESNPNRSPNTSQGQSRTTMALESEPLTNGLELSLARCMVE</sequence>
<evidence type="ECO:0000313" key="2">
    <source>
        <dbReference type="EMBL" id="SOQ39049.1"/>
    </source>
</evidence>
<proteinExistence type="predicted"/>
<reference evidence="2" key="1">
    <citation type="submission" date="2016-07" db="EMBL/GenBank/DDBJ databases">
        <authorList>
            <person name="Bretaudeau A."/>
        </authorList>
    </citation>
    <scope>NUCLEOTIDE SEQUENCE</scope>
    <source>
        <strain evidence="2">Rice</strain>
        <tissue evidence="2">Whole body</tissue>
    </source>
</reference>
<accession>A0A2H1VDZ5</accession>
<protein>
    <submittedName>
        <fullName evidence="2">SFRICE_017325</fullName>
    </submittedName>
</protein>
<gene>
    <name evidence="2" type="ORF">SFRICE_017325</name>
</gene>
<organism evidence="2">
    <name type="scientific">Spodoptera frugiperda</name>
    <name type="common">Fall armyworm</name>
    <dbReference type="NCBI Taxonomy" id="7108"/>
    <lineage>
        <taxon>Eukaryota</taxon>
        <taxon>Metazoa</taxon>
        <taxon>Ecdysozoa</taxon>
        <taxon>Arthropoda</taxon>
        <taxon>Hexapoda</taxon>
        <taxon>Insecta</taxon>
        <taxon>Pterygota</taxon>
        <taxon>Neoptera</taxon>
        <taxon>Endopterygota</taxon>
        <taxon>Lepidoptera</taxon>
        <taxon>Glossata</taxon>
        <taxon>Ditrysia</taxon>
        <taxon>Noctuoidea</taxon>
        <taxon>Noctuidae</taxon>
        <taxon>Amphipyrinae</taxon>
        <taxon>Spodoptera</taxon>
    </lineage>
</organism>
<name>A0A2H1VDZ5_SPOFR</name>